<accession>C0RCB9</accession>
<gene>
    <name evidence="1" type="ORF">BSPA14S_I0040</name>
</gene>
<sequence length="61" mass="7340">MILDFPTNFYRLNFRLRILLINITSISLQLLNNKTNNKFRTVKNLIFNPLLPFYNNLKLII</sequence>
<organism evidence="1 2">
    <name type="scientific">Borreliella spielmanii A14S</name>
    <dbReference type="NCBI Taxonomy" id="498742"/>
    <lineage>
        <taxon>Bacteria</taxon>
        <taxon>Pseudomonadati</taxon>
        <taxon>Spirochaetota</taxon>
        <taxon>Spirochaetia</taxon>
        <taxon>Spirochaetales</taxon>
        <taxon>Borreliaceae</taxon>
        <taxon>Borreliella</taxon>
    </lineage>
</organism>
<dbReference type="AlphaFoldDB" id="C0RCB9"/>
<protein>
    <submittedName>
        <fullName evidence="1">Uncharacterized protein</fullName>
    </submittedName>
</protein>
<dbReference type="Proteomes" id="UP000003481">
    <property type="component" value="Plasmid A14S_lp28-4"/>
</dbReference>
<name>C0RCB9_9SPIR</name>
<evidence type="ECO:0000313" key="1">
    <source>
        <dbReference type="EMBL" id="ACN53398.1"/>
    </source>
</evidence>
<dbReference type="HOGENOM" id="CLU_2913337_0_0_12"/>
<keyword evidence="1" id="KW-0614">Plasmid</keyword>
<geneLocation type="plasmid" evidence="1 2">
    <name>A14S_lp28-4</name>
</geneLocation>
<proteinExistence type="predicted"/>
<evidence type="ECO:0000313" key="2">
    <source>
        <dbReference type="Proteomes" id="UP000003481"/>
    </source>
</evidence>
<reference evidence="1 2" key="1">
    <citation type="journal article" date="2012" name="J. Bacteriol.">
        <title>Whole-Genome Sequences of Borrelia bissettii, Borrelia valaisiana, and Borrelia spielmanii.</title>
        <authorList>
            <person name="Schutzer S.E."/>
            <person name="Fraser-Liggett C.M."/>
            <person name="Qiu W.G."/>
            <person name="Kraiczy P."/>
            <person name="Mongodin E.F."/>
            <person name="Dunn J.J."/>
            <person name="Luft B.J."/>
            <person name="Casjens S.R."/>
        </authorList>
    </citation>
    <scope>NUCLEOTIDE SEQUENCE [LARGE SCALE GENOMIC DNA]</scope>
    <source>
        <strain evidence="1 2">A14S</strain>
        <plasmid evidence="1 2">A14S_lp28-4</plasmid>
    </source>
</reference>
<dbReference type="EMBL" id="CP001470">
    <property type="protein sequence ID" value="ACN53398.1"/>
    <property type="molecule type" value="Genomic_DNA"/>
</dbReference>